<dbReference type="Proteomes" id="UP000092583">
    <property type="component" value="Unassembled WGS sequence"/>
</dbReference>
<reference evidence="1 2" key="1">
    <citation type="submission" date="2013-07" db="EMBL/GenBank/DDBJ databases">
        <title>The Genome Sequence of Kwoniella mangroviensis CBS10435.</title>
        <authorList>
            <consortium name="The Broad Institute Genome Sequencing Platform"/>
            <person name="Cuomo C."/>
            <person name="Litvintseva A."/>
            <person name="Chen Y."/>
            <person name="Heitman J."/>
            <person name="Sun S."/>
            <person name="Springer D."/>
            <person name="Dromer F."/>
            <person name="Young S.K."/>
            <person name="Zeng Q."/>
            <person name="Gargeya S."/>
            <person name="Fitzgerald M."/>
            <person name="Abouelleil A."/>
            <person name="Alvarado L."/>
            <person name="Berlin A.M."/>
            <person name="Chapman S.B."/>
            <person name="Dewar J."/>
            <person name="Goldberg J."/>
            <person name="Griggs A."/>
            <person name="Gujja S."/>
            <person name="Hansen M."/>
            <person name="Howarth C."/>
            <person name="Imamovic A."/>
            <person name="Larimer J."/>
            <person name="McCowan C."/>
            <person name="Murphy C."/>
            <person name="Pearson M."/>
            <person name="Priest M."/>
            <person name="Roberts A."/>
            <person name="Saif S."/>
            <person name="Shea T."/>
            <person name="Sykes S."/>
            <person name="Wortman J."/>
            <person name="Nusbaum C."/>
            <person name="Birren B."/>
        </authorList>
    </citation>
    <scope>NUCLEOTIDE SEQUENCE [LARGE SCALE GENOMIC DNA]</scope>
    <source>
        <strain evidence="1 2">CBS 10435</strain>
    </source>
</reference>
<protein>
    <submittedName>
        <fullName evidence="1">Uncharacterized protein</fullName>
    </submittedName>
</protein>
<accession>A0A1B9IUQ8</accession>
<gene>
    <name evidence="1" type="ORF">L486_03774</name>
</gene>
<dbReference type="AlphaFoldDB" id="A0A1B9IUQ8"/>
<keyword evidence="2" id="KW-1185">Reference proteome</keyword>
<evidence type="ECO:0000313" key="2">
    <source>
        <dbReference type="Proteomes" id="UP000092583"/>
    </source>
</evidence>
<evidence type="ECO:0000313" key="1">
    <source>
        <dbReference type="EMBL" id="OCF59271.1"/>
    </source>
</evidence>
<sequence length="216" mass="24144">MSQDLQVNLSNGETHTISKVFYYAKPTSDTIQFFSAVHRGSCQETTNAGLTLAAQVEKKITESGRYAPHEESAKYFAKQMISTSLDQLIEMSQNVRAPVLVLAADPSEVEESMDTIRDAGVYVSPASEVSEEKLREMDDFAQELKKPEHIWICSATQAATEVYPGMNIVSMDWENFKELERHGLITQSSKEQSLKDRLRSWKLPLVVAATAAVLRP</sequence>
<organism evidence="1 2">
    <name type="scientific">Kwoniella mangroviensis CBS 10435</name>
    <dbReference type="NCBI Taxonomy" id="1331196"/>
    <lineage>
        <taxon>Eukaryota</taxon>
        <taxon>Fungi</taxon>
        <taxon>Dikarya</taxon>
        <taxon>Basidiomycota</taxon>
        <taxon>Agaricomycotina</taxon>
        <taxon>Tremellomycetes</taxon>
        <taxon>Tremellales</taxon>
        <taxon>Cryptococcaceae</taxon>
        <taxon>Kwoniella</taxon>
    </lineage>
</organism>
<proteinExistence type="predicted"/>
<name>A0A1B9IUQ8_9TREE</name>
<dbReference type="EMBL" id="KI669461">
    <property type="protein sequence ID" value="OCF59271.1"/>
    <property type="molecule type" value="Genomic_DNA"/>
</dbReference>
<reference evidence="2" key="2">
    <citation type="submission" date="2013-12" db="EMBL/GenBank/DDBJ databases">
        <title>Evolution of pathogenesis and genome organization in the Tremellales.</title>
        <authorList>
            <person name="Cuomo C."/>
            <person name="Litvintseva A."/>
            <person name="Heitman J."/>
            <person name="Chen Y."/>
            <person name="Sun S."/>
            <person name="Springer D."/>
            <person name="Dromer F."/>
            <person name="Young S."/>
            <person name="Zeng Q."/>
            <person name="Chapman S."/>
            <person name="Gujja S."/>
            <person name="Saif S."/>
            <person name="Birren B."/>
        </authorList>
    </citation>
    <scope>NUCLEOTIDE SEQUENCE [LARGE SCALE GENOMIC DNA]</scope>
    <source>
        <strain evidence="2">CBS 10435</strain>
    </source>
</reference>